<keyword evidence="1" id="KW-0472">Membrane</keyword>
<evidence type="ECO:0000313" key="3">
    <source>
        <dbReference type="Proteomes" id="UP000671914"/>
    </source>
</evidence>
<evidence type="ECO:0000313" key="2">
    <source>
        <dbReference type="EMBL" id="QTX04717.1"/>
    </source>
</evidence>
<dbReference type="InterPro" id="IPR007404">
    <property type="entry name" value="YdjM-like"/>
</dbReference>
<name>A0A975INK9_9MICO</name>
<feature type="transmembrane region" description="Helical" evidence="1">
    <location>
        <begin position="88"/>
        <end position="108"/>
    </location>
</feature>
<keyword evidence="2" id="KW-0378">Hydrolase</keyword>
<dbReference type="AlphaFoldDB" id="A0A975INK9"/>
<dbReference type="KEGG" id="aarc:G127AT_00090"/>
<accession>A0A975INK9</accession>
<feature type="transmembrane region" description="Helical" evidence="1">
    <location>
        <begin position="139"/>
        <end position="157"/>
    </location>
</feature>
<evidence type="ECO:0000256" key="1">
    <source>
        <dbReference type="SAM" id="Phobius"/>
    </source>
</evidence>
<dbReference type="GO" id="GO:0016787">
    <property type="term" value="F:hydrolase activity"/>
    <property type="evidence" value="ECO:0007669"/>
    <property type="project" value="UniProtKB-KW"/>
</dbReference>
<dbReference type="Proteomes" id="UP000671914">
    <property type="component" value="Chromosome"/>
</dbReference>
<protein>
    <submittedName>
        <fullName evidence="2">Metal-dependent hydrolase</fullName>
    </submittedName>
</protein>
<keyword evidence="1" id="KW-0812">Transmembrane</keyword>
<dbReference type="EMBL" id="CP071696">
    <property type="protein sequence ID" value="QTX04717.1"/>
    <property type="molecule type" value="Genomic_DNA"/>
</dbReference>
<reference evidence="2" key="1">
    <citation type="submission" date="2021-03" db="EMBL/GenBank/DDBJ databases">
        <title>Agromyces archimandritus sp. nov., isolated from the cockroach Archimandrita tessellata.</title>
        <authorList>
            <person name="Guzman J."/>
            <person name="Ortuzar M."/>
            <person name="Poehlein A."/>
            <person name="Daniel R."/>
            <person name="Trujillo M."/>
            <person name="Vilcinskas A."/>
        </authorList>
    </citation>
    <scope>NUCLEOTIDE SEQUENCE</scope>
    <source>
        <strain evidence="2">G127AT</strain>
    </source>
</reference>
<keyword evidence="3" id="KW-1185">Reference proteome</keyword>
<dbReference type="RefSeq" id="WP_210898589.1">
    <property type="nucleotide sequence ID" value="NZ_CP071696.1"/>
</dbReference>
<proteinExistence type="predicted"/>
<gene>
    <name evidence="2" type="ORF">G127AT_00090</name>
</gene>
<dbReference type="Pfam" id="PF04307">
    <property type="entry name" value="YdjM"/>
    <property type="match status" value="1"/>
</dbReference>
<keyword evidence="1" id="KW-1133">Transmembrane helix</keyword>
<sequence>MMGVNHATSGAAVWIAATTAMPYAATGMFPLEATGVLVGAAVCAGAALLPDADHHSATISQSVPVLGRMLTGFIGEVTGGHRQGAHSLLAVIVVAVAAYVLGQFTVATEWVGELAPGPAIATVALVAFAVKARELVPSWPLAWLVGLVAGVLVVFFAPESFDWFPLAIVLGYVTHLAGDFLTSAGLPGALWPWVPKPPRFWRRLPIVSAIWLPNGYFALPLLGDAGSAREKLLGTALAVYCTIGIGYEVLRGFGYDPAQLLAGF</sequence>
<organism evidence="2 3">
    <name type="scientific">Agromyces archimandritae</name>
    <dbReference type="NCBI Taxonomy" id="2781962"/>
    <lineage>
        <taxon>Bacteria</taxon>
        <taxon>Bacillati</taxon>
        <taxon>Actinomycetota</taxon>
        <taxon>Actinomycetes</taxon>
        <taxon>Micrococcales</taxon>
        <taxon>Microbacteriaceae</taxon>
        <taxon>Agromyces</taxon>
    </lineage>
</organism>
<feature type="transmembrane region" description="Helical" evidence="1">
    <location>
        <begin position="163"/>
        <end position="194"/>
    </location>
</feature>
<feature type="transmembrane region" description="Helical" evidence="1">
    <location>
        <begin position="114"/>
        <end position="132"/>
    </location>
</feature>